<dbReference type="SUPFAM" id="SSF48452">
    <property type="entry name" value="TPR-like"/>
    <property type="match status" value="2"/>
</dbReference>
<dbReference type="InterPro" id="IPR019734">
    <property type="entry name" value="TPR_rpt"/>
</dbReference>
<organism evidence="2 3">
    <name type="scientific">Flavobacterium suaedae</name>
    <dbReference type="NCBI Taxonomy" id="1767027"/>
    <lineage>
        <taxon>Bacteria</taxon>
        <taxon>Pseudomonadati</taxon>
        <taxon>Bacteroidota</taxon>
        <taxon>Flavobacteriia</taxon>
        <taxon>Flavobacteriales</taxon>
        <taxon>Flavobacteriaceae</taxon>
        <taxon>Flavobacterium</taxon>
    </lineage>
</organism>
<accession>A0ABQ1JUN8</accession>
<dbReference type="Gene3D" id="1.25.40.10">
    <property type="entry name" value="Tetratricopeptide repeat domain"/>
    <property type="match status" value="4"/>
</dbReference>
<feature type="repeat" description="TPR" evidence="1">
    <location>
        <begin position="221"/>
        <end position="254"/>
    </location>
</feature>
<dbReference type="PROSITE" id="PS50005">
    <property type="entry name" value="TPR"/>
    <property type="match status" value="1"/>
</dbReference>
<name>A0ABQ1JUN8_9FLAO</name>
<dbReference type="InterPro" id="IPR011990">
    <property type="entry name" value="TPR-like_helical_dom_sf"/>
</dbReference>
<evidence type="ECO:0000256" key="1">
    <source>
        <dbReference type="PROSITE-ProRule" id="PRU00339"/>
    </source>
</evidence>
<proteinExistence type="predicted"/>
<sequence length="880" mass="101717">MGLFGFLAACSTKKNNFVNRNYHAVTTEYNVLYNGNIALDKGVNELKTTYTDNFWEVLPVERMQPTEEEMEPTEKKNPSFERAETKATKAIQKHSMYIGGSEKNPQIDEAHLLLGQARYYDNRFVPALEAFNYILYKYPTSDKIGQAKVWRAKTNIRLENEAIALKNLKDLLEGTTELDDQVYADAHAIMAEAYLKIDYPDSAITVLKTAAKYTELKEEKARYRFIIGQLYEKQNEPDSAYAYFQKVIEMKRKSPRRYVIQSHAMQAGQFDYKSGDTLAFMEKYRDLLEDRENRPFLDVLNYQVGLFYDKQDIDDKAIAYYNKSLRQESKDNYLRASGYRNIGEIYFEDAVYAKAGMYYDSTMTYLDKRSREYKKFKKKRDNLADVIKYEAIAKTNDSILYVTSLPQDGKITYYEDYIVKLKERDEAERERLEIEARKQKNMSGSSSPQGALNNINQSGTFNQGNRSATGGIDAFKKNAGISSPSRGNDRASAVSNPASGGKFYFYTTSTVSYGKLEFKKRWGDRPLADNWRWASEVRNASVLGDDDMPADSLGVAMAENMEEDERYKPEFYIDQLPTSQTVLDSLAKERNFAYYQLGIIYKEKFKEYQRAVDKLEALLQNEPEERLILPSKYNLYKIYQIIDPAKAEIYKQQILDEYPDSRYAEIIRNPSLATDNSKSPEAIYASLFKKYEQGDLREASILADEYIDRYTGEEIVSKFELLKARIIGRLQGVSGYKRALNFVALTYPNSEEGKEAETLLKTNVPYLEKQEFGQPADSWKIVFEFDDPNDERIKPLKEKIQQYIKDALNNKITLTQDVYTNTKAFLVVHGFHSDLAAEDAVSVLKDYKTYKIKETPYIISNQDYKVVQIKKNFTEFKAIE</sequence>
<gene>
    <name evidence="2" type="primary">sprE</name>
    <name evidence="2" type="ORF">GCM10007424_17130</name>
</gene>
<comment type="caution">
    <text evidence="2">The sequence shown here is derived from an EMBL/GenBank/DDBJ whole genome shotgun (WGS) entry which is preliminary data.</text>
</comment>
<keyword evidence="3" id="KW-1185">Reference proteome</keyword>
<dbReference type="Pfam" id="PF13174">
    <property type="entry name" value="TPR_6"/>
    <property type="match status" value="1"/>
</dbReference>
<evidence type="ECO:0000313" key="3">
    <source>
        <dbReference type="Proteomes" id="UP000615760"/>
    </source>
</evidence>
<keyword evidence="1" id="KW-0802">TPR repeat</keyword>
<protein>
    <submittedName>
        <fullName evidence="2">Gliding motility protein</fullName>
    </submittedName>
</protein>
<dbReference type="Proteomes" id="UP000615760">
    <property type="component" value="Unassembled WGS sequence"/>
</dbReference>
<evidence type="ECO:0000313" key="2">
    <source>
        <dbReference type="EMBL" id="GGB77627.1"/>
    </source>
</evidence>
<dbReference type="EMBL" id="BMJE01000004">
    <property type="protein sequence ID" value="GGB77627.1"/>
    <property type="molecule type" value="Genomic_DNA"/>
</dbReference>
<reference evidence="3" key="1">
    <citation type="journal article" date="2019" name="Int. J. Syst. Evol. Microbiol.">
        <title>The Global Catalogue of Microorganisms (GCM) 10K type strain sequencing project: providing services to taxonomists for standard genome sequencing and annotation.</title>
        <authorList>
            <consortium name="The Broad Institute Genomics Platform"/>
            <consortium name="The Broad Institute Genome Sequencing Center for Infectious Disease"/>
            <person name="Wu L."/>
            <person name="Ma J."/>
        </authorList>
    </citation>
    <scope>NUCLEOTIDE SEQUENCE [LARGE SCALE GENOMIC DNA]</scope>
    <source>
        <strain evidence="3">CGMCC 1.15461</strain>
    </source>
</reference>
<dbReference type="SMART" id="SM00028">
    <property type="entry name" value="TPR"/>
    <property type="match status" value="5"/>
</dbReference>
<dbReference type="Pfam" id="PF13181">
    <property type="entry name" value="TPR_8"/>
    <property type="match status" value="1"/>
</dbReference>